<dbReference type="PROSITE" id="PS50292">
    <property type="entry name" value="PEROXIDASE_3"/>
    <property type="match status" value="1"/>
</dbReference>
<comment type="subcellular location">
    <subcellularLocation>
        <location evidence="1">Secreted</location>
    </subcellularLocation>
</comment>
<keyword evidence="6" id="KW-0560">Oxidoreductase</keyword>
<dbReference type="Proteomes" id="UP001501353">
    <property type="component" value="Unassembled WGS sequence"/>
</dbReference>
<sequence length="549" mass="60562">MRNQRNQWTAISITMLIASGSQPSSAEDMSNRNAVHVVRPTRPTRPPDPNPDNNNAFSRMFPELPSFAPSNDAVREQASKLGAKGGVIDALDNVTDPTQSIANAGPRNPDNPAMTAGMTFLGQFIDHDLTLALKAPLRETTDPRRTENFRTAAFDLDQLYGDGPGEDPELYDASSGDFKFRVVAIPGSQLVSRKGAVRYDLPRDANNNALIADSRDDENVVISQLHMAMMKFHNAVVERLRADPQNARSTPRKIFAMAQRQVRWHYQWIILHEYLPLTIGQDRVDAILKNGPRFYRVNNRGRGDAQGARNARNEPQIPIEFSVAAFRFGHSQVRPSYRLNFGPDGGPSFVAPILDDTIDPANPDPADLRGGKRAARRFVDWQTFFKFDADNFRLNKRIDTKISSALFQLPGSRGLSPGLPSDGVQSLASRNLMRHVNYGIPSGQAIARTIGVPVLAPSQLAELVPYGMEQSTPLWYYILKESELVENGTRLGPVGSLIVGEVLIGLLKADDESYLSARKNWTPDLPSAQGGQFGMTDLLKFAGVVPPLQ</sequence>
<keyword evidence="6" id="KW-0575">Peroxidase</keyword>
<feature type="signal peptide" evidence="5">
    <location>
        <begin position="1"/>
        <end position="26"/>
    </location>
</feature>
<dbReference type="RefSeq" id="WP_344761775.1">
    <property type="nucleotide sequence ID" value="NZ_BAAAZE010000005.1"/>
</dbReference>
<name>A0ABP7SQ60_9BURK</name>
<gene>
    <name evidence="6" type="ORF">GCM10022212_06310</name>
</gene>
<organism evidence="6 7">
    <name type="scientific">Actimicrobium antarcticum</name>
    <dbReference type="NCBI Taxonomy" id="1051899"/>
    <lineage>
        <taxon>Bacteria</taxon>
        <taxon>Pseudomonadati</taxon>
        <taxon>Pseudomonadota</taxon>
        <taxon>Betaproteobacteria</taxon>
        <taxon>Burkholderiales</taxon>
        <taxon>Oxalobacteraceae</taxon>
        <taxon>Actimicrobium</taxon>
    </lineage>
</organism>
<evidence type="ECO:0000256" key="5">
    <source>
        <dbReference type="SAM" id="SignalP"/>
    </source>
</evidence>
<comment type="caution">
    <text evidence="6">The sequence shown here is derived from an EMBL/GenBank/DDBJ whole genome shotgun (WGS) entry which is preliminary data.</text>
</comment>
<feature type="chain" id="PRO_5046217877" evidence="5">
    <location>
        <begin position="27"/>
        <end position="549"/>
    </location>
</feature>
<dbReference type="SUPFAM" id="SSF48113">
    <property type="entry name" value="Heme-dependent peroxidases"/>
    <property type="match status" value="1"/>
</dbReference>
<evidence type="ECO:0000256" key="3">
    <source>
        <dbReference type="ARBA" id="ARBA00023180"/>
    </source>
</evidence>
<keyword evidence="7" id="KW-1185">Reference proteome</keyword>
<evidence type="ECO:0000313" key="7">
    <source>
        <dbReference type="Proteomes" id="UP001501353"/>
    </source>
</evidence>
<evidence type="ECO:0000313" key="6">
    <source>
        <dbReference type="EMBL" id="GAA4014609.1"/>
    </source>
</evidence>
<dbReference type="EMBL" id="BAAAZE010000005">
    <property type="protein sequence ID" value="GAA4014609.1"/>
    <property type="molecule type" value="Genomic_DNA"/>
</dbReference>
<evidence type="ECO:0000256" key="4">
    <source>
        <dbReference type="SAM" id="MobiDB-lite"/>
    </source>
</evidence>
<dbReference type="InterPro" id="IPR010255">
    <property type="entry name" value="Haem_peroxidase_sf"/>
</dbReference>
<feature type="region of interest" description="Disordered" evidence="4">
    <location>
        <begin position="38"/>
        <end position="69"/>
    </location>
</feature>
<protein>
    <submittedName>
        <fullName evidence="6">Heme peroxidase family protein</fullName>
    </submittedName>
</protein>
<evidence type="ECO:0000256" key="2">
    <source>
        <dbReference type="ARBA" id="ARBA00022525"/>
    </source>
</evidence>
<dbReference type="InterPro" id="IPR037120">
    <property type="entry name" value="Haem_peroxidase_sf_animal"/>
</dbReference>
<evidence type="ECO:0000256" key="1">
    <source>
        <dbReference type="ARBA" id="ARBA00004613"/>
    </source>
</evidence>
<dbReference type="PANTHER" id="PTHR11475:SF4">
    <property type="entry name" value="CHORION PEROXIDASE"/>
    <property type="match status" value="1"/>
</dbReference>
<keyword evidence="5" id="KW-0732">Signal</keyword>
<proteinExistence type="predicted"/>
<reference evidence="7" key="1">
    <citation type="journal article" date="2019" name="Int. J. Syst. Evol. Microbiol.">
        <title>The Global Catalogue of Microorganisms (GCM) 10K type strain sequencing project: providing services to taxonomists for standard genome sequencing and annotation.</title>
        <authorList>
            <consortium name="The Broad Institute Genomics Platform"/>
            <consortium name="The Broad Institute Genome Sequencing Center for Infectious Disease"/>
            <person name="Wu L."/>
            <person name="Ma J."/>
        </authorList>
    </citation>
    <scope>NUCLEOTIDE SEQUENCE [LARGE SCALE GENOMIC DNA]</scope>
    <source>
        <strain evidence="7">JCM 16673</strain>
    </source>
</reference>
<dbReference type="Gene3D" id="1.10.640.10">
    <property type="entry name" value="Haem peroxidase domain superfamily, animal type"/>
    <property type="match status" value="1"/>
</dbReference>
<keyword evidence="2" id="KW-0964">Secreted</keyword>
<dbReference type="GO" id="GO:0004601">
    <property type="term" value="F:peroxidase activity"/>
    <property type="evidence" value="ECO:0007669"/>
    <property type="project" value="UniProtKB-KW"/>
</dbReference>
<dbReference type="PANTHER" id="PTHR11475">
    <property type="entry name" value="OXIDASE/PEROXIDASE"/>
    <property type="match status" value="1"/>
</dbReference>
<dbReference type="InterPro" id="IPR019791">
    <property type="entry name" value="Haem_peroxidase_animal"/>
</dbReference>
<accession>A0ABP7SQ60</accession>
<keyword evidence="3" id="KW-0325">Glycoprotein</keyword>
<dbReference type="CDD" id="cd09819">
    <property type="entry name" value="An_peroxidase_bacterial_1"/>
    <property type="match status" value="1"/>
</dbReference>
<dbReference type="Pfam" id="PF03098">
    <property type="entry name" value="An_peroxidase"/>
    <property type="match status" value="1"/>
</dbReference>